<proteinExistence type="predicted"/>
<dbReference type="Proteomes" id="UP000305760">
    <property type="component" value="Unassembled WGS sequence"/>
</dbReference>
<dbReference type="PROSITE" id="PS51257">
    <property type="entry name" value="PROKAR_LIPOPROTEIN"/>
    <property type="match status" value="1"/>
</dbReference>
<reference evidence="1 2" key="1">
    <citation type="submission" date="2019-03" db="EMBL/GenBank/DDBJ databases">
        <title>Arenimonas daejeonensis sp. nov., isolated from compost.</title>
        <authorList>
            <person name="Jeon C.O."/>
        </authorList>
    </citation>
    <scope>NUCLEOTIDE SEQUENCE [LARGE SCALE GENOMIC DNA]</scope>
    <source>
        <strain evidence="1 2">R29</strain>
    </source>
</reference>
<organism evidence="1 2">
    <name type="scientific">Arenimonas terrae</name>
    <dbReference type="NCBI Taxonomy" id="2546226"/>
    <lineage>
        <taxon>Bacteria</taxon>
        <taxon>Pseudomonadati</taxon>
        <taxon>Pseudomonadota</taxon>
        <taxon>Gammaproteobacteria</taxon>
        <taxon>Lysobacterales</taxon>
        <taxon>Lysobacteraceae</taxon>
        <taxon>Arenimonas</taxon>
    </lineage>
</organism>
<evidence type="ECO:0000313" key="2">
    <source>
        <dbReference type="Proteomes" id="UP000305760"/>
    </source>
</evidence>
<dbReference type="OrthoDB" id="5561889at2"/>
<dbReference type="AlphaFoldDB" id="A0A5C4RUW1"/>
<comment type="caution">
    <text evidence="1">The sequence shown here is derived from an EMBL/GenBank/DDBJ whole genome shotgun (WGS) entry which is preliminary data.</text>
</comment>
<protein>
    <submittedName>
        <fullName evidence="1">DUF4410 domain-containing protein</fullName>
    </submittedName>
</protein>
<evidence type="ECO:0000313" key="1">
    <source>
        <dbReference type="EMBL" id="TNJ34960.1"/>
    </source>
</evidence>
<sequence>MAMRTIVLLGAVLMAAGCGTLGRLDTKQGAAGRSIADYDRVIVADFAANDTREAKTPEQAAERAAAIEEGRKAFSAKVAEEIRATGAFAEVAQAKMVAPALQITGSVDQWEPGNVAARSLVGFAGKSEFNATVVVSDLETGEELARIVVDRNSWPLPIGASSNVVQSVEFLMHQAAKRIAHELAAAKGHAPPPPAR</sequence>
<accession>A0A5C4RUW1</accession>
<gene>
    <name evidence="1" type="ORF">E1B00_04055</name>
</gene>
<name>A0A5C4RUW1_9GAMM</name>
<keyword evidence="2" id="KW-1185">Reference proteome</keyword>
<dbReference type="Pfam" id="PF14366">
    <property type="entry name" value="DUF4410"/>
    <property type="match status" value="1"/>
</dbReference>
<dbReference type="EMBL" id="SMDR01000001">
    <property type="protein sequence ID" value="TNJ34960.1"/>
    <property type="molecule type" value="Genomic_DNA"/>
</dbReference>
<dbReference type="InterPro" id="IPR025522">
    <property type="entry name" value="DUF4410"/>
</dbReference>